<dbReference type="InterPro" id="IPR020095">
    <property type="entry name" value="PsdUridine_synth_TruA_C"/>
</dbReference>
<dbReference type="NCBIfam" id="TIGR00071">
    <property type="entry name" value="hisT_truA"/>
    <property type="match status" value="1"/>
</dbReference>
<dbReference type="InterPro" id="IPR020094">
    <property type="entry name" value="TruA/RsuA/RluB/E/F_N"/>
</dbReference>
<dbReference type="Gene3D" id="3.30.70.580">
    <property type="entry name" value="Pseudouridine synthase I, catalytic domain, N-terminal subdomain"/>
    <property type="match status" value="1"/>
</dbReference>
<dbReference type="Pfam" id="PF01416">
    <property type="entry name" value="PseudoU_synth_1"/>
    <property type="match status" value="2"/>
</dbReference>
<feature type="domain" description="Pseudouridine synthase I TruA alpha/beta" evidence="6">
    <location>
        <begin position="149"/>
        <end position="244"/>
    </location>
</feature>
<feature type="binding site" evidence="4">
    <location>
        <position position="110"/>
    </location>
    <ligand>
        <name>substrate</name>
    </ligand>
</feature>
<feature type="active site" description="Nucleophile" evidence="4">
    <location>
        <position position="51"/>
    </location>
</feature>
<comment type="caution">
    <text evidence="7">The sequence shown here is derived from an EMBL/GenBank/DDBJ whole genome shotgun (WGS) entry which is preliminary data.</text>
</comment>
<dbReference type="InterPro" id="IPR020103">
    <property type="entry name" value="PsdUridine_synth_cat_dom_sf"/>
</dbReference>
<dbReference type="Gene3D" id="3.30.70.660">
    <property type="entry name" value="Pseudouridine synthase I, catalytic domain, C-terminal subdomain"/>
    <property type="match status" value="1"/>
</dbReference>
<evidence type="ECO:0000259" key="6">
    <source>
        <dbReference type="Pfam" id="PF01416"/>
    </source>
</evidence>
<dbReference type="PIRSF" id="PIRSF001430">
    <property type="entry name" value="tRNA_psdUrid_synth"/>
    <property type="match status" value="1"/>
</dbReference>
<dbReference type="Proteomes" id="UP001460202">
    <property type="component" value="Unassembled WGS sequence"/>
</dbReference>
<evidence type="ECO:0000256" key="1">
    <source>
        <dbReference type="ARBA" id="ARBA00009375"/>
    </source>
</evidence>
<protein>
    <recommendedName>
        <fullName evidence="4">tRNA pseudouridine synthase A</fullName>
        <ecNumber evidence="4">5.4.99.12</ecNumber>
    </recommendedName>
    <alternativeName>
        <fullName evidence="4">tRNA pseudouridine(38-40) synthase</fullName>
    </alternativeName>
    <alternativeName>
        <fullName evidence="4">tRNA pseudouridylate synthase I</fullName>
    </alternativeName>
    <alternativeName>
        <fullName evidence="4">tRNA-uridine isomerase I</fullName>
    </alternativeName>
</protein>
<dbReference type="InterPro" id="IPR001406">
    <property type="entry name" value="PsdUridine_synth_TruA"/>
</dbReference>
<gene>
    <name evidence="4 7" type="primary">truA</name>
    <name evidence="7" type="ORF">WMO46_12665</name>
</gene>
<comment type="function">
    <text evidence="4">Formation of pseudouridine at positions 38, 39 and 40 in the anticodon stem and loop of transfer RNAs.</text>
</comment>
<dbReference type="InterPro" id="IPR020097">
    <property type="entry name" value="PsdUridine_synth_TruA_a/b_dom"/>
</dbReference>
<dbReference type="SUPFAM" id="SSF55120">
    <property type="entry name" value="Pseudouridine synthase"/>
    <property type="match status" value="1"/>
</dbReference>
<reference evidence="7 8" key="1">
    <citation type="submission" date="2024-03" db="EMBL/GenBank/DDBJ databases">
        <title>Human intestinal bacterial collection.</title>
        <authorList>
            <person name="Pauvert C."/>
            <person name="Hitch T.C.A."/>
            <person name="Clavel T."/>
        </authorList>
    </citation>
    <scope>NUCLEOTIDE SEQUENCE [LARGE SCALE GENOMIC DNA]</scope>
    <source>
        <strain evidence="7 8">CLA-KB-H122</strain>
    </source>
</reference>
<comment type="catalytic activity">
    <reaction evidence="4 5">
        <text>uridine(38/39/40) in tRNA = pseudouridine(38/39/40) in tRNA</text>
        <dbReference type="Rhea" id="RHEA:22376"/>
        <dbReference type="Rhea" id="RHEA-COMP:10085"/>
        <dbReference type="Rhea" id="RHEA-COMP:10087"/>
        <dbReference type="ChEBI" id="CHEBI:65314"/>
        <dbReference type="ChEBI" id="CHEBI:65315"/>
        <dbReference type="EC" id="5.4.99.12"/>
    </reaction>
</comment>
<sequence>MRYFLELRYNGAAYCGWQRQPDMPTVQQTLERALTTLLREPVEVTGAGRTDTGVNASYYVAHFDCTTPVADPVQTVYKLNFLLPGDIAVGSMTPVAEDAHARFHACEREYRYFIEPRKNPFTRHMAWQYYVPLDLGRMNEAAAMLTEYDDFTSFAKLNSNNKTNICRVKKAVWTVDERGTMCFTIRADRFLRNMVRSIVGTLVDVGRGRYTPGEFRAIVESRDLSRSSAGAPAQGLFLSDVRYPSEIFEPQCYTKFKLL</sequence>
<dbReference type="PANTHER" id="PTHR11142">
    <property type="entry name" value="PSEUDOURIDYLATE SYNTHASE"/>
    <property type="match status" value="1"/>
</dbReference>
<proteinExistence type="inferred from homology"/>
<evidence type="ECO:0000256" key="4">
    <source>
        <dbReference type="HAMAP-Rule" id="MF_00171"/>
    </source>
</evidence>
<dbReference type="EC" id="5.4.99.12" evidence="4"/>
<evidence type="ECO:0000256" key="3">
    <source>
        <dbReference type="ARBA" id="ARBA00023235"/>
    </source>
</evidence>
<keyword evidence="2 4" id="KW-0819">tRNA processing</keyword>
<evidence type="ECO:0000313" key="8">
    <source>
        <dbReference type="Proteomes" id="UP001460202"/>
    </source>
</evidence>
<comment type="similarity">
    <text evidence="1 4 5">Belongs to the tRNA pseudouridine synthase TruA family.</text>
</comment>
<feature type="domain" description="Pseudouridine synthase I TruA alpha/beta" evidence="6">
    <location>
        <begin position="9"/>
        <end position="103"/>
    </location>
</feature>
<dbReference type="CDD" id="cd02570">
    <property type="entry name" value="PseudoU_synth_EcTruA"/>
    <property type="match status" value="1"/>
</dbReference>
<evidence type="ECO:0000256" key="5">
    <source>
        <dbReference type="RuleBase" id="RU003792"/>
    </source>
</evidence>
<name>A0ABV1GZF0_9BACT</name>
<organism evidence="7 8">
    <name type="scientific">Alistipes intestinihominis</name>
    <dbReference type="NCBI Taxonomy" id="3133172"/>
    <lineage>
        <taxon>Bacteria</taxon>
        <taxon>Pseudomonadati</taxon>
        <taxon>Bacteroidota</taxon>
        <taxon>Bacteroidia</taxon>
        <taxon>Bacteroidales</taxon>
        <taxon>Rikenellaceae</taxon>
        <taxon>Alistipes</taxon>
    </lineage>
</organism>
<dbReference type="HAMAP" id="MF_00171">
    <property type="entry name" value="TruA"/>
    <property type="match status" value="1"/>
</dbReference>
<comment type="subunit">
    <text evidence="4">Homodimer.</text>
</comment>
<accession>A0ABV1GZF0</accession>
<dbReference type="EMBL" id="JBBMFL010000016">
    <property type="protein sequence ID" value="MEQ2545796.1"/>
    <property type="molecule type" value="Genomic_DNA"/>
</dbReference>
<comment type="caution">
    <text evidence="4">Lacks conserved residue(s) required for the propagation of feature annotation.</text>
</comment>
<dbReference type="PANTHER" id="PTHR11142:SF0">
    <property type="entry name" value="TRNA PSEUDOURIDINE SYNTHASE-LIKE 1"/>
    <property type="match status" value="1"/>
</dbReference>
<dbReference type="GO" id="GO:0160147">
    <property type="term" value="F:tRNA pseudouridine(38-40) synthase activity"/>
    <property type="evidence" value="ECO:0007669"/>
    <property type="project" value="UniProtKB-EC"/>
</dbReference>
<dbReference type="RefSeq" id="WP_349094458.1">
    <property type="nucleotide sequence ID" value="NZ_JBBMFL010000016.1"/>
</dbReference>
<keyword evidence="3 4" id="KW-0413">Isomerase</keyword>
<evidence type="ECO:0000313" key="7">
    <source>
        <dbReference type="EMBL" id="MEQ2545796.1"/>
    </source>
</evidence>
<keyword evidence="8" id="KW-1185">Reference proteome</keyword>
<evidence type="ECO:0000256" key="2">
    <source>
        <dbReference type="ARBA" id="ARBA00022694"/>
    </source>
</evidence>